<name>A0ABY4R7G4_9GAMM</name>
<keyword evidence="4" id="KW-1185">Reference proteome</keyword>
<comment type="similarity">
    <text evidence="1">Belongs to the colicins ColE2/ColE8/ColE9 and pyocins S1/S2 family.</text>
</comment>
<evidence type="ECO:0000256" key="1">
    <source>
        <dbReference type="ARBA" id="ARBA00009346"/>
    </source>
</evidence>
<dbReference type="PRINTS" id="PR01299">
    <property type="entry name" value="PYOCIN"/>
</dbReference>
<dbReference type="SUPFAM" id="SSF47345">
    <property type="entry name" value="Colicin E immunity proteins"/>
    <property type="match status" value="1"/>
</dbReference>
<evidence type="ECO:0000313" key="3">
    <source>
        <dbReference type="EMBL" id="UQY44054.1"/>
    </source>
</evidence>
<dbReference type="InterPro" id="IPR035900">
    <property type="entry name" value="Colicin_E_sf"/>
</dbReference>
<dbReference type="Pfam" id="PF01320">
    <property type="entry name" value="Colicin_Pyocin"/>
    <property type="match status" value="1"/>
</dbReference>
<dbReference type="EMBL" id="CP082904">
    <property type="protein sequence ID" value="UQY44054.1"/>
    <property type="molecule type" value="Genomic_DNA"/>
</dbReference>
<dbReference type="InterPro" id="IPR000290">
    <property type="entry name" value="Colicin_pyocin"/>
</dbReference>
<keyword evidence="2" id="KW-0079">Bacteriocin immunity</keyword>
<organism evidence="3 4">
    <name type="scientific">Mixta hanseatica</name>
    <dbReference type="NCBI Taxonomy" id="2872648"/>
    <lineage>
        <taxon>Bacteria</taxon>
        <taxon>Pseudomonadati</taxon>
        <taxon>Pseudomonadota</taxon>
        <taxon>Gammaproteobacteria</taxon>
        <taxon>Enterobacterales</taxon>
        <taxon>Erwiniaceae</taxon>
        <taxon>Mixta</taxon>
    </lineage>
</organism>
<dbReference type="CDD" id="cd16363">
    <property type="entry name" value="Col_Im_like"/>
    <property type="match status" value="1"/>
</dbReference>
<evidence type="ECO:0000256" key="2">
    <source>
        <dbReference type="ARBA" id="ARBA00023025"/>
    </source>
</evidence>
<accession>A0ABY4R7G4</accession>
<dbReference type="RefSeq" id="WP_249892689.1">
    <property type="nucleotide sequence ID" value="NZ_CP082904.1"/>
</dbReference>
<protein>
    <submittedName>
        <fullName evidence="3">Bacteriocin immunity protein</fullName>
    </submittedName>
</protein>
<dbReference type="Proteomes" id="UP001056635">
    <property type="component" value="Chromosome"/>
</dbReference>
<reference evidence="3" key="1">
    <citation type="submission" date="2021-09" db="EMBL/GenBank/DDBJ databases">
        <title>First case of bloodstream infection caused by Mixta hanseatica sp. nov., a member of the Erwiniaceae family.</title>
        <authorList>
            <person name="Both A."/>
            <person name="Huang J."/>
            <person name="Wenzel P."/>
            <person name="Aepfelbacher M."/>
            <person name="Rohde H."/>
            <person name="Christner M."/>
            <person name="Hentschke M."/>
        </authorList>
    </citation>
    <scope>NUCLEOTIDE SEQUENCE</scope>
    <source>
        <strain evidence="3">X22927</strain>
    </source>
</reference>
<evidence type="ECO:0000313" key="4">
    <source>
        <dbReference type="Proteomes" id="UP001056635"/>
    </source>
</evidence>
<sequence>MERISLQDFTEQEFINFARKILLAEFETTEGLLKAITEFVLLAGHPAGTDLILYPQDFNINTPQNMVDVIKTWRNQHGLPCFRDDYLAVAL</sequence>
<proteinExistence type="inferred from homology"/>
<dbReference type="Gene3D" id="1.10.1200.20">
    <property type="entry name" value="Colicin E immunity protein"/>
    <property type="match status" value="1"/>
</dbReference>
<gene>
    <name evidence="3" type="ORF">K6958_19875</name>
</gene>